<dbReference type="VEuPathDB" id="FungiDB:PV08_11936"/>
<evidence type="ECO:0000256" key="5">
    <source>
        <dbReference type="PIRSR" id="PIRSR037505-2"/>
    </source>
</evidence>
<accession>A0A0D2ATI6</accession>
<organism evidence="8 9">
    <name type="scientific">Exophiala spinifera</name>
    <dbReference type="NCBI Taxonomy" id="91928"/>
    <lineage>
        <taxon>Eukaryota</taxon>
        <taxon>Fungi</taxon>
        <taxon>Dikarya</taxon>
        <taxon>Ascomycota</taxon>
        <taxon>Pezizomycotina</taxon>
        <taxon>Eurotiomycetes</taxon>
        <taxon>Chaetothyriomycetidae</taxon>
        <taxon>Chaetothyriales</taxon>
        <taxon>Herpotrichiellaceae</taxon>
        <taxon>Exophiala</taxon>
    </lineage>
</organism>
<dbReference type="GO" id="GO:0008270">
    <property type="term" value="F:zinc ion binding"/>
    <property type="evidence" value="ECO:0007669"/>
    <property type="project" value="InterPro"/>
</dbReference>
<keyword evidence="1 6" id="KW-0489">Methyltransferase</keyword>
<dbReference type="GeneID" id="27339019"/>
<feature type="binding site" evidence="5 6">
    <location>
        <position position="315"/>
    </location>
    <ligand>
        <name>Zn(2+)</name>
        <dbReference type="ChEBI" id="CHEBI:29105"/>
    </ligand>
</feature>
<evidence type="ECO:0000256" key="2">
    <source>
        <dbReference type="ARBA" id="ARBA00022679"/>
    </source>
</evidence>
<dbReference type="OrthoDB" id="261426at2759"/>
<evidence type="ECO:0000256" key="3">
    <source>
        <dbReference type="ARBA" id="ARBA00022723"/>
    </source>
</evidence>
<evidence type="ECO:0000256" key="6">
    <source>
        <dbReference type="PROSITE-ProRule" id="PRU00333"/>
    </source>
</evidence>
<dbReference type="PANTHER" id="PTHR46015:SF1">
    <property type="entry name" value="HOMOCYSTEINE S-METHYLTRANSFERASE-LIKE ISOFORM 1"/>
    <property type="match status" value="1"/>
</dbReference>
<name>A0A0D2ATI6_9EURO</name>
<dbReference type="GO" id="GO:0008898">
    <property type="term" value="F:S-adenosylmethionine-homocysteine S-methyltransferase activity"/>
    <property type="evidence" value="ECO:0007669"/>
    <property type="project" value="TreeGrafter"/>
</dbReference>
<sequence>MAKELLEKPLLVLDGGLGTTLEDEHGVKFSSATPLWSSHLLVENTPTLKTVQQDFASAGADIILTATYQCSFEGFKNTKLAHKDGGIELEEAKTYMLSAVDVAREAFRGRRGLVALSLGAYGATMVPSTEYSGAYGSMTENDLFNFHMQRISAFKESPKWEEIDVVAFETLPRIDEVRAVVEVMQQVTDKPYWVSCVFPNDDQKLPDGTTVDELVKTIFPKGARQPWAIGLNCTKIHKVGGLISAFEKASAQLSLDLPRLVVYPDGAGNQVYDTKLQKWVGDNSDQKPWDVQLADILQEVTQRGAWKGIVVGGCCKTTPYHIRQLKTRLEEIK</sequence>
<evidence type="ECO:0000256" key="1">
    <source>
        <dbReference type="ARBA" id="ARBA00022603"/>
    </source>
</evidence>
<dbReference type="Pfam" id="PF02574">
    <property type="entry name" value="S-methyl_trans"/>
    <property type="match status" value="1"/>
</dbReference>
<feature type="domain" description="Hcy-binding" evidence="7">
    <location>
        <begin position="1"/>
        <end position="329"/>
    </location>
</feature>
<protein>
    <recommendedName>
        <fullName evidence="7">Hcy-binding domain-containing protein</fullName>
    </recommendedName>
</protein>
<gene>
    <name evidence="8" type="ORF">PV08_11936</name>
</gene>
<dbReference type="PANTHER" id="PTHR46015">
    <property type="entry name" value="ZGC:172121"/>
    <property type="match status" value="1"/>
</dbReference>
<feature type="binding site" evidence="5 6">
    <location>
        <position position="314"/>
    </location>
    <ligand>
        <name>Zn(2+)</name>
        <dbReference type="ChEBI" id="CHEBI:29105"/>
    </ligand>
</feature>
<dbReference type="GO" id="GO:0032259">
    <property type="term" value="P:methylation"/>
    <property type="evidence" value="ECO:0007669"/>
    <property type="project" value="UniProtKB-KW"/>
</dbReference>
<evidence type="ECO:0000313" key="9">
    <source>
        <dbReference type="Proteomes" id="UP000053328"/>
    </source>
</evidence>
<evidence type="ECO:0000313" key="8">
    <source>
        <dbReference type="EMBL" id="KIW09835.1"/>
    </source>
</evidence>
<dbReference type="SUPFAM" id="SSF82282">
    <property type="entry name" value="Homocysteine S-methyltransferase"/>
    <property type="match status" value="1"/>
</dbReference>
<keyword evidence="9" id="KW-1185">Reference proteome</keyword>
<dbReference type="AlphaFoldDB" id="A0A0D2ATI6"/>
<evidence type="ECO:0000259" key="7">
    <source>
        <dbReference type="PROSITE" id="PS50970"/>
    </source>
</evidence>
<dbReference type="GO" id="GO:0009086">
    <property type="term" value="P:methionine biosynthetic process"/>
    <property type="evidence" value="ECO:0007669"/>
    <property type="project" value="InterPro"/>
</dbReference>
<keyword evidence="3 5" id="KW-0479">Metal-binding</keyword>
<dbReference type="PIRSF" id="PIRSF037505">
    <property type="entry name" value="Betaine_HMT"/>
    <property type="match status" value="1"/>
</dbReference>
<dbReference type="RefSeq" id="XP_016230051.1">
    <property type="nucleotide sequence ID" value="XM_016386243.1"/>
</dbReference>
<proteinExistence type="predicted"/>
<keyword evidence="2 6" id="KW-0808">Transferase</keyword>
<dbReference type="PROSITE" id="PS50970">
    <property type="entry name" value="HCY"/>
    <property type="match status" value="1"/>
</dbReference>
<dbReference type="Proteomes" id="UP000053328">
    <property type="component" value="Unassembled WGS sequence"/>
</dbReference>
<evidence type="ECO:0000256" key="4">
    <source>
        <dbReference type="ARBA" id="ARBA00022833"/>
    </source>
</evidence>
<reference evidence="8 9" key="1">
    <citation type="submission" date="2015-01" db="EMBL/GenBank/DDBJ databases">
        <title>The Genome Sequence of Exophiala spinifera CBS89968.</title>
        <authorList>
            <consortium name="The Broad Institute Genomics Platform"/>
            <person name="Cuomo C."/>
            <person name="de Hoog S."/>
            <person name="Gorbushina A."/>
            <person name="Stielow B."/>
            <person name="Teixiera M."/>
            <person name="Abouelleil A."/>
            <person name="Chapman S.B."/>
            <person name="Priest M."/>
            <person name="Young S.K."/>
            <person name="Wortman J."/>
            <person name="Nusbaum C."/>
            <person name="Birren B."/>
        </authorList>
    </citation>
    <scope>NUCLEOTIDE SEQUENCE [LARGE SCALE GENOMIC DNA]</scope>
    <source>
        <strain evidence="8 9">CBS 89968</strain>
    </source>
</reference>
<dbReference type="Gene3D" id="3.20.20.330">
    <property type="entry name" value="Homocysteine-binding-like domain"/>
    <property type="match status" value="1"/>
</dbReference>
<dbReference type="InterPro" id="IPR036589">
    <property type="entry name" value="HCY_dom_sf"/>
</dbReference>
<dbReference type="EMBL" id="KN847502">
    <property type="protein sequence ID" value="KIW09835.1"/>
    <property type="molecule type" value="Genomic_DNA"/>
</dbReference>
<dbReference type="InterPro" id="IPR051486">
    <property type="entry name" value="Hcy_S-methyltransferase"/>
</dbReference>
<keyword evidence="4 5" id="KW-0862">Zinc</keyword>
<dbReference type="STRING" id="91928.A0A0D2ATI6"/>
<comment type="cofactor">
    <cofactor evidence="5">
        <name>Zn(2+)</name>
        <dbReference type="ChEBI" id="CHEBI:29105"/>
    </cofactor>
    <text evidence="5">Binds 1 zinc ion per subunit.</text>
</comment>
<feature type="binding site" evidence="5 6">
    <location>
        <position position="233"/>
    </location>
    <ligand>
        <name>Zn(2+)</name>
        <dbReference type="ChEBI" id="CHEBI:29105"/>
    </ligand>
</feature>
<dbReference type="InterPro" id="IPR017226">
    <property type="entry name" value="BHMT-like"/>
</dbReference>
<dbReference type="HOGENOM" id="CLU_004914_3_2_1"/>
<dbReference type="GO" id="GO:0033528">
    <property type="term" value="P:S-methylmethionine cycle"/>
    <property type="evidence" value="ECO:0007669"/>
    <property type="project" value="TreeGrafter"/>
</dbReference>
<dbReference type="InterPro" id="IPR003726">
    <property type="entry name" value="HCY_dom"/>
</dbReference>